<keyword evidence="1" id="KW-1133">Transmembrane helix</keyword>
<dbReference type="InterPro" id="IPR046139">
    <property type="entry name" value="DUF6141"/>
</dbReference>
<accession>A0ABW6A0I4</accession>
<evidence type="ECO:0000313" key="2">
    <source>
        <dbReference type="EMBL" id="MFD2918793.1"/>
    </source>
</evidence>
<reference evidence="3" key="1">
    <citation type="journal article" date="2019" name="Int. J. Syst. Evol. Microbiol.">
        <title>The Global Catalogue of Microorganisms (GCM) 10K type strain sequencing project: providing services to taxonomists for standard genome sequencing and annotation.</title>
        <authorList>
            <consortium name="The Broad Institute Genomics Platform"/>
            <consortium name="The Broad Institute Genome Sequencing Center for Infectious Disease"/>
            <person name="Wu L."/>
            <person name="Ma J."/>
        </authorList>
    </citation>
    <scope>NUCLEOTIDE SEQUENCE [LARGE SCALE GENOMIC DNA]</scope>
    <source>
        <strain evidence="3">KCTC 23299</strain>
    </source>
</reference>
<sequence length="171" mass="19348">MPAPLTADIVFYEQQRIRSVWVWLLLISMNILFISVLVAKLFFNISVGSKPANTTELVIITSLSLVFTGIFCLLRLQTMITADGIYVRLFPIHFKYRRLPWSSISKCFVRSYKPLAEYGGWGIRYGFTGKAYNISGNKGVQIVFNDNRKLLIGTQKPQEAEAAIAQCFSVP</sequence>
<dbReference type="Pfam" id="PF19638">
    <property type="entry name" value="DUF6141"/>
    <property type="match status" value="1"/>
</dbReference>
<keyword evidence="3" id="KW-1185">Reference proteome</keyword>
<proteinExistence type="predicted"/>
<name>A0ABW6A0I4_9BACT</name>
<organism evidence="2 3">
    <name type="scientific">Terrimonas rubra</name>
    <dbReference type="NCBI Taxonomy" id="1035890"/>
    <lineage>
        <taxon>Bacteria</taxon>
        <taxon>Pseudomonadati</taxon>
        <taxon>Bacteroidota</taxon>
        <taxon>Chitinophagia</taxon>
        <taxon>Chitinophagales</taxon>
        <taxon>Chitinophagaceae</taxon>
        <taxon>Terrimonas</taxon>
    </lineage>
</organism>
<feature type="transmembrane region" description="Helical" evidence="1">
    <location>
        <begin position="20"/>
        <end position="45"/>
    </location>
</feature>
<keyword evidence="1" id="KW-0472">Membrane</keyword>
<evidence type="ECO:0000256" key="1">
    <source>
        <dbReference type="SAM" id="Phobius"/>
    </source>
</evidence>
<dbReference type="RefSeq" id="WP_386095329.1">
    <property type="nucleotide sequence ID" value="NZ_JBHUOZ010000001.1"/>
</dbReference>
<protein>
    <submittedName>
        <fullName evidence="2">DUF6141 family protein</fullName>
    </submittedName>
</protein>
<dbReference type="Proteomes" id="UP001597511">
    <property type="component" value="Unassembled WGS sequence"/>
</dbReference>
<feature type="transmembrane region" description="Helical" evidence="1">
    <location>
        <begin position="57"/>
        <end position="76"/>
    </location>
</feature>
<evidence type="ECO:0000313" key="3">
    <source>
        <dbReference type="Proteomes" id="UP001597511"/>
    </source>
</evidence>
<comment type="caution">
    <text evidence="2">The sequence shown here is derived from an EMBL/GenBank/DDBJ whole genome shotgun (WGS) entry which is preliminary data.</text>
</comment>
<keyword evidence="1" id="KW-0812">Transmembrane</keyword>
<dbReference type="EMBL" id="JBHUOZ010000001">
    <property type="protein sequence ID" value="MFD2918793.1"/>
    <property type="molecule type" value="Genomic_DNA"/>
</dbReference>
<gene>
    <name evidence="2" type="ORF">ACFS6H_03660</name>
</gene>